<gene>
    <name evidence="2" type="ORF">JAN5088_02540</name>
</gene>
<sequence>MSLSLFLAFMATCALVLGPLCLPIRRGRPVPLAGQSGPAEGTAPDAPAPLAQR</sequence>
<protein>
    <submittedName>
        <fullName evidence="2">Uncharacterized protein</fullName>
    </submittedName>
</protein>
<organism evidence="2 3">
    <name type="scientific">Jannaschia rubra</name>
    <dbReference type="NCBI Taxonomy" id="282197"/>
    <lineage>
        <taxon>Bacteria</taxon>
        <taxon>Pseudomonadati</taxon>
        <taxon>Pseudomonadota</taxon>
        <taxon>Alphaproteobacteria</taxon>
        <taxon>Rhodobacterales</taxon>
        <taxon>Roseobacteraceae</taxon>
        <taxon>Jannaschia</taxon>
    </lineage>
</organism>
<dbReference type="EMBL" id="CXPG01000020">
    <property type="protein sequence ID" value="CTQ33754.1"/>
    <property type="molecule type" value="Genomic_DNA"/>
</dbReference>
<dbReference type="STRING" id="282197.SAMN04488517_102589"/>
<keyword evidence="3" id="KW-1185">Reference proteome</keyword>
<accession>A0A0M6XUW9</accession>
<proteinExistence type="predicted"/>
<evidence type="ECO:0000313" key="3">
    <source>
        <dbReference type="Proteomes" id="UP000048908"/>
    </source>
</evidence>
<evidence type="ECO:0000256" key="1">
    <source>
        <dbReference type="SAM" id="MobiDB-lite"/>
    </source>
</evidence>
<dbReference type="AlphaFoldDB" id="A0A0M6XUW9"/>
<feature type="region of interest" description="Disordered" evidence="1">
    <location>
        <begin position="32"/>
        <end position="53"/>
    </location>
</feature>
<evidence type="ECO:0000313" key="2">
    <source>
        <dbReference type="EMBL" id="CTQ33754.1"/>
    </source>
</evidence>
<reference evidence="2 3" key="1">
    <citation type="submission" date="2015-07" db="EMBL/GenBank/DDBJ databases">
        <authorList>
            <person name="Noorani M."/>
        </authorList>
    </citation>
    <scope>NUCLEOTIDE SEQUENCE [LARGE SCALE GENOMIC DNA]</scope>
    <source>
        <strain evidence="2 3">CECT 5088</strain>
    </source>
</reference>
<dbReference type="Proteomes" id="UP000048908">
    <property type="component" value="Unassembled WGS sequence"/>
</dbReference>
<name>A0A0M6XUW9_9RHOB</name>